<evidence type="ECO:0000256" key="1">
    <source>
        <dbReference type="ARBA" id="ARBA00000189"/>
    </source>
</evidence>
<keyword evidence="6 18" id="KW-0349">Heme</keyword>
<evidence type="ECO:0000256" key="8">
    <source>
        <dbReference type="ARBA" id="ARBA00022837"/>
    </source>
</evidence>
<protein>
    <recommendedName>
        <fullName evidence="4 18">Peroxidase</fullName>
        <ecNumber evidence="4 18">1.11.1.7</ecNumber>
    </recommendedName>
</protein>
<comment type="caution">
    <text evidence="20">The sequence shown here is derived from an EMBL/GenBank/DDBJ whole genome shotgun (WGS) entry which is preliminary data.</text>
</comment>
<organism evidence="20 21">
    <name type="scientific">Glycine soja</name>
    <name type="common">Wild soybean</name>
    <dbReference type="NCBI Taxonomy" id="3848"/>
    <lineage>
        <taxon>Eukaryota</taxon>
        <taxon>Viridiplantae</taxon>
        <taxon>Streptophyta</taxon>
        <taxon>Embryophyta</taxon>
        <taxon>Tracheophyta</taxon>
        <taxon>Spermatophyta</taxon>
        <taxon>Magnoliopsida</taxon>
        <taxon>eudicotyledons</taxon>
        <taxon>Gunneridae</taxon>
        <taxon>Pentapetalae</taxon>
        <taxon>rosids</taxon>
        <taxon>fabids</taxon>
        <taxon>Fabales</taxon>
        <taxon>Fabaceae</taxon>
        <taxon>Papilionoideae</taxon>
        <taxon>50 kb inversion clade</taxon>
        <taxon>NPAAA clade</taxon>
        <taxon>indigoferoid/millettioid clade</taxon>
        <taxon>Phaseoleae</taxon>
        <taxon>Glycine</taxon>
        <taxon>Glycine subgen. Soja</taxon>
    </lineage>
</organism>
<dbReference type="InterPro" id="IPR019793">
    <property type="entry name" value="Peroxidases_heam-ligand_BS"/>
</dbReference>
<dbReference type="PROSITE" id="PS00435">
    <property type="entry name" value="PEROXIDASE_1"/>
    <property type="match status" value="1"/>
</dbReference>
<comment type="function">
    <text evidence="2">Removal of H(2)O(2), oxidation of toxic reductants, biosynthesis and degradation of lignin, suberization, auxin catabolism, response to environmental stresses such as wounding, pathogen attack and oxidative stress. These functions might be dependent on each isozyme/isoform in each plant tissue.</text>
</comment>
<keyword evidence="21" id="KW-1185">Reference proteome</keyword>
<dbReference type="GO" id="GO:0140825">
    <property type="term" value="F:lactoperoxidase activity"/>
    <property type="evidence" value="ECO:0007669"/>
    <property type="project" value="UniProtKB-EC"/>
</dbReference>
<evidence type="ECO:0000256" key="10">
    <source>
        <dbReference type="ARBA" id="ARBA00023004"/>
    </source>
</evidence>
<evidence type="ECO:0000256" key="13">
    <source>
        <dbReference type="PIRSR" id="PIRSR600823-1"/>
    </source>
</evidence>
<feature type="domain" description="Plant heme peroxidase family profile" evidence="19">
    <location>
        <begin position="33"/>
        <end position="334"/>
    </location>
</feature>
<feature type="binding site" evidence="15">
    <location>
        <position position="82"/>
    </location>
    <ligand>
        <name>Ca(2+)</name>
        <dbReference type="ChEBI" id="CHEBI:29108"/>
        <label>1</label>
    </ligand>
</feature>
<comment type="similarity">
    <text evidence="18">Belongs to the peroxidase family. Classical plant (class III) peroxidase subfamily.</text>
</comment>
<feature type="site" description="Transition state stabilizer" evidence="16">
    <location>
        <position position="70"/>
    </location>
</feature>
<proteinExistence type="inferred from homology"/>
<dbReference type="InterPro" id="IPR000823">
    <property type="entry name" value="Peroxidase_pln"/>
</dbReference>
<evidence type="ECO:0000256" key="15">
    <source>
        <dbReference type="PIRSR" id="PIRSR600823-3"/>
    </source>
</evidence>
<evidence type="ECO:0000259" key="19">
    <source>
        <dbReference type="PROSITE" id="PS50873"/>
    </source>
</evidence>
<feature type="active site" description="Proton acceptor" evidence="13">
    <location>
        <position position="74"/>
    </location>
</feature>
<keyword evidence="8 15" id="KW-0106">Calcium</keyword>
<dbReference type="AlphaFoldDB" id="A0A445L436"/>
<dbReference type="EMBL" id="QZWG01000004">
    <property type="protein sequence ID" value="RZC17873.1"/>
    <property type="molecule type" value="Genomic_DNA"/>
</dbReference>
<dbReference type="InterPro" id="IPR010255">
    <property type="entry name" value="Haem_peroxidase_sf"/>
</dbReference>
<evidence type="ECO:0000256" key="12">
    <source>
        <dbReference type="ARBA" id="ARBA00023180"/>
    </source>
</evidence>
<evidence type="ECO:0000256" key="17">
    <source>
        <dbReference type="PIRSR" id="PIRSR600823-5"/>
    </source>
</evidence>
<comment type="similarity">
    <text evidence="3">Belongs to the peroxidase family. Ascorbate peroxidase subfamily.</text>
</comment>
<keyword evidence="5 18" id="KW-0575">Peroxidase</keyword>
<keyword evidence="7 15" id="KW-0479">Metal-binding</keyword>
<dbReference type="Pfam" id="PF00141">
    <property type="entry name" value="peroxidase"/>
    <property type="match status" value="1"/>
</dbReference>
<feature type="binding site" evidence="15">
    <location>
        <position position="80"/>
    </location>
    <ligand>
        <name>Ca(2+)</name>
        <dbReference type="ChEBI" id="CHEBI:29108"/>
        <label>1</label>
    </ligand>
</feature>
<dbReference type="PRINTS" id="PR00461">
    <property type="entry name" value="PLPEROXIDASE"/>
</dbReference>
<feature type="binding site" evidence="15">
    <location>
        <position position="254"/>
    </location>
    <ligand>
        <name>Ca(2+)</name>
        <dbReference type="ChEBI" id="CHEBI:29108"/>
        <label>2</label>
    </ligand>
</feature>
<evidence type="ECO:0000256" key="4">
    <source>
        <dbReference type="ARBA" id="ARBA00012313"/>
    </source>
</evidence>
<dbReference type="GO" id="GO:0046872">
    <property type="term" value="F:metal ion binding"/>
    <property type="evidence" value="ECO:0007669"/>
    <property type="project" value="UniProtKB-UniRule"/>
</dbReference>
<dbReference type="SUPFAM" id="SSF48113">
    <property type="entry name" value="Heme-dependent peroxidases"/>
    <property type="match status" value="1"/>
</dbReference>
<dbReference type="GO" id="GO:0042744">
    <property type="term" value="P:hydrogen peroxide catabolic process"/>
    <property type="evidence" value="ECO:0007669"/>
    <property type="project" value="UniProtKB-KW"/>
</dbReference>
<keyword evidence="18" id="KW-0964">Secreted</keyword>
<feature type="binding site" evidence="15">
    <location>
        <position position="84"/>
    </location>
    <ligand>
        <name>Ca(2+)</name>
        <dbReference type="ChEBI" id="CHEBI:29108"/>
        <label>1</label>
    </ligand>
</feature>
<comment type="cofactor">
    <cofactor evidence="15 18">
        <name>Ca(2+)</name>
        <dbReference type="ChEBI" id="CHEBI:29108"/>
    </cofactor>
    <text evidence="15 18">Binds 2 calcium ions per subunit.</text>
</comment>
<keyword evidence="11 17" id="KW-1015">Disulfide bond</keyword>
<dbReference type="FunFam" id="1.10.520.10:FF:000001">
    <property type="entry name" value="Peroxidase"/>
    <property type="match status" value="1"/>
</dbReference>
<dbReference type="EC" id="1.11.1.7" evidence="4 18"/>
<evidence type="ECO:0000256" key="11">
    <source>
        <dbReference type="ARBA" id="ARBA00023157"/>
    </source>
</evidence>
<feature type="binding site" evidence="15">
    <location>
        <position position="75"/>
    </location>
    <ligand>
        <name>Ca(2+)</name>
        <dbReference type="ChEBI" id="CHEBI:29108"/>
        <label>1</label>
    </ligand>
</feature>
<dbReference type="PRINTS" id="PR00458">
    <property type="entry name" value="PEROXIDASE"/>
</dbReference>
<dbReference type="GO" id="GO:0006979">
    <property type="term" value="P:response to oxidative stress"/>
    <property type="evidence" value="ECO:0007669"/>
    <property type="project" value="UniProtKB-UniRule"/>
</dbReference>
<name>A0A445L436_GLYSO</name>
<dbReference type="PANTHER" id="PTHR31235">
    <property type="entry name" value="PEROXIDASE 25-RELATED"/>
    <property type="match status" value="1"/>
</dbReference>
<dbReference type="InterPro" id="IPR033905">
    <property type="entry name" value="Secretory_peroxidase"/>
</dbReference>
<evidence type="ECO:0000313" key="21">
    <source>
        <dbReference type="Proteomes" id="UP000289340"/>
    </source>
</evidence>
<evidence type="ECO:0000313" key="20">
    <source>
        <dbReference type="EMBL" id="RZC17873.1"/>
    </source>
</evidence>
<dbReference type="InterPro" id="IPR019794">
    <property type="entry name" value="Peroxidases_AS"/>
</dbReference>
<evidence type="ECO:0000256" key="18">
    <source>
        <dbReference type="RuleBase" id="RU362060"/>
    </source>
</evidence>
<accession>A0A445L436</accession>
<comment type="catalytic activity">
    <reaction evidence="1 18">
        <text>2 a phenolic donor + H2O2 = 2 a phenolic radical donor + 2 H2O</text>
        <dbReference type="Rhea" id="RHEA:56136"/>
        <dbReference type="ChEBI" id="CHEBI:15377"/>
        <dbReference type="ChEBI" id="CHEBI:16240"/>
        <dbReference type="ChEBI" id="CHEBI:139520"/>
        <dbReference type="ChEBI" id="CHEBI:139521"/>
        <dbReference type="EC" id="1.11.1.7"/>
    </reaction>
</comment>
<keyword evidence="9 18" id="KW-0560">Oxidoreductase</keyword>
<dbReference type="GO" id="GO:0005576">
    <property type="term" value="C:extracellular region"/>
    <property type="evidence" value="ECO:0007669"/>
    <property type="project" value="UniProtKB-SubCell"/>
</dbReference>
<reference evidence="20 21" key="1">
    <citation type="submission" date="2018-09" db="EMBL/GenBank/DDBJ databases">
        <title>A high-quality reference genome of wild soybean provides a powerful tool to mine soybean genomes.</title>
        <authorList>
            <person name="Xie M."/>
            <person name="Chung C.Y.L."/>
            <person name="Li M.-W."/>
            <person name="Wong F.-L."/>
            <person name="Chan T.-F."/>
            <person name="Lam H.-M."/>
        </authorList>
    </citation>
    <scope>NUCLEOTIDE SEQUENCE [LARGE SCALE GENOMIC DNA]</scope>
    <source>
        <strain evidence="21">cv. W05</strain>
        <tissue evidence="20">Hypocotyl of etiolated seedlings</tissue>
    </source>
</reference>
<feature type="binding site" evidence="15">
    <location>
        <position position="262"/>
    </location>
    <ligand>
        <name>Ca(2+)</name>
        <dbReference type="ChEBI" id="CHEBI:29108"/>
        <label>2</label>
    </ligand>
</feature>
<feature type="disulfide bond" evidence="17">
    <location>
        <begin position="43"/>
        <end position="123"/>
    </location>
</feature>
<evidence type="ECO:0000256" key="6">
    <source>
        <dbReference type="ARBA" id="ARBA00022617"/>
    </source>
</evidence>
<dbReference type="GO" id="GO:0020037">
    <property type="term" value="F:heme binding"/>
    <property type="evidence" value="ECO:0007669"/>
    <property type="project" value="UniProtKB-UniRule"/>
</dbReference>
<dbReference type="Gene3D" id="1.10.520.10">
    <property type="match status" value="1"/>
</dbReference>
<feature type="binding site" evidence="15">
    <location>
        <position position="96"/>
    </location>
    <ligand>
        <name>Ca(2+)</name>
        <dbReference type="ChEBI" id="CHEBI:29108"/>
        <label>1</label>
    </ligand>
</feature>
<feature type="binding site" description="axial binding residue" evidence="15">
    <location>
        <position position="201"/>
    </location>
    <ligand>
        <name>heme b</name>
        <dbReference type="ChEBI" id="CHEBI:60344"/>
    </ligand>
    <ligandPart>
        <name>Fe</name>
        <dbReference type="ChEBI" id="CHEBI:18248"/>
    </ligandPart>
</feature>
<evidence type="ECO:0000256" key="9">
    <source>
        <dbReference type="ARBA" id="ARBA00023002"/>
    </source>
</evidence>
<dbReference type="FunFam" id="1.10.420.10:FF:000006">
    <property type="entry name" value="Peroxidase"/>
    <property type="match status" value="1"/>
</dbReference>
<gene>
    <name evidence="20" type="ORF">D0Y65_010539</name>
</gene>
<dbReference type="Gramene" id="XM_028374060.1">
    <property type="protein sequence ID" value="XP_028229861.1"/>
    <property type="gene ID" value="LOC114410216"/>
</dbReference>
<comment type="cofactor">
    <cofactor evidence="15 18">
        <name>heme b</name>
        <dbReference type="ChEBI" id="CHEBI:60344"/>
    </cofactor>
    <text evidence="15 18">Binds 1 heme b (iron(II)-protoporphyrin IX) group per subunit.</text>
</comment>
<keyword evidence="10 15" id="KW-0408">Iron</keyword>
<feature type="disulfide bond" evidence="17">
    <location>
        <begin position="208"/>
        <end position="240"/>
    </location>
</feature>
<evidence type="ECO:0000256" key="16">
    <source>
        <dbReference type="PIRSR" id="PIRSR600823-4"/>
    </source>
</evidence>
<keyword evidence="12" id="KW-0325">Glycoprotein</keyword>
<comment type="subcellular location">
    <subcellularLocation>
        <location evidence="18">Secreted</location>
    </subcellularLocation>
</comment>
<feature type="binding site" evidence="14">
    <location>
        <position position="171"/>
    </location>
    <ligand>
        <name>substrate</name>
    </ligand>
</feature>
<feature type="disulfide bond" evidence="17">
    <location>
        <begin position="129"/>
        <end position="330"/>
    </location>
</feature>
<dbReference type="Gene3D" id="1.10.420.10">
    <property type="entry name" value="Peroxidase, domain 2"/>
    <property type="match status" value="1"/>
</dbReference>
<evidence type="ECO:0000256" key="14">
    <source>
        <dbReference type="PIRSR" id="PIRSR600823-2"/>
    </source>
</evidence>
<sequence>MQNNLSEKMKPNKLKCITTFFILYLFNQNAHSELQVGYYSYSCSMAEFIVKDEVRKGVTNNPGIAAGLVRMHFHDCFIRGCDASVLLDSTPLNTAEKDSPANKPSLRGYEVIDNAKAKLEAVCPGIVSCADIVAFAARDSVEFARGLGYDVPAGRRDGRISLASDTRTELPPPTFNVNQLTQLFARKGLTQDEMVTLSGAHTIGRSHCSAFSSRLYNFSTTSSQDPSLDPSYAALLKRQCPQGSTNQNLVVPMDPSSPGIADVGYYVDILANRGLFTSDQTLLTNAETASQVKQNARDPYLWASQFADAMVKMGQIIVLKGNAGEIRTNCRVVNS</sequence>
<evidence type="ECO:0000256" key="7">
    <source>
        <dbReference type="ARBA" id="ARBA00022723"/>
    </source>
</evidence>
<evidence type="ECO:0000256" key="5">
    <source>
        <dbReference type="ARBA" id="ARBA00022559"/>
    </source>
</evidence>
<dbReference type="Proteomes" id="UP000289340">
    <property type="component" value="Chromosome 4"/>
</dbReference>
<feature type="binding site" evidence="15">
    <location>
        <position position="202"/>
    </location>
    <ligand>
        <name>Ca(2+)</name>
        <dbReference type="ChEBI" id="CHEBI:29108"/>
        <label>2</label>
    </ligand>
</feature>
<evidence type="ECO:0000256" key="3">
    <source>
        <dbReference type="ARBA" id="ARBA00006873"/>
    </source>
</evidence>
<dbReference type="CDD" id="cd00693">
    <property type="entry name" value="secretory_peroxidase"/>
    <property type="match status" value="1"/>
</dbReference>
<keyword evidence="18" id="KW-0376">Hydrogen peroxide</keyword>
<dbReference type="InterPro" id="IPR002016">
    <property type="entry name" value="Haem_peroxidase"/>
</dbReference>
<dbReference type="PROSITE" id="PS50873">
    <property type="entry name" value="PEROXIDASE_4"/>
    <property type="match status" value="1"/>
</dbReference>
<feature type="disulfide bond" evidence="17">
    <location>
        <begin position="76"/>
        <end position="81"/>
    </location>
</feature>
<dbReference type="PROSITE" id="PS00436">
    <property type="entry name" value="PEROXIDASE_2"/>
    <property type="match status" value="1"/>
</dbReference>
<evidence type="ECO:0000256" key="2">
    <source>
        <dbReference type="ARBA" id="ARBA00002322"/>
    </source>
</evidence>